<dbReference type="PANTHER" id="PTHR42687">
    <property type="entry name" value="L-THREONINE 3-DEHYDROGENASE"/>
    <property type="match status" value="1"/>
</dbReference>
<organism evidence="3 4">
    <name type="scientific">Chloropicon primus</name>
    <dbReference type="NCBI Taxonomy" id="1764295"/>
    <lineage>
        <taxon>Eukaryota</taxon>
        <taxon>Viridiplantae</taxon>
        <taxon>Chlorophyta</taxon>
        <taxon>Chloropicophyceae</taxon>
        <taxon>Chloropicales</taxon>
        <taxon>Chloropicaceae</taxon>
        <taxon>Chloropicon</taxon>
    </lineage>
</organism>
<dbReference type="InterPro" id="IPR051225">
    <property type="entry name" value="NAD(P)_epim/dehydratase"/>
</dbReference>
<dbReference type="Pfam" id="PF01370">
    <property type="entry name" value="Epimerase"/>
    <property type="match status" value="1"/>
</dbReference>
<dbReference type="Proteomes" id="UP000316726">
    <property type="component" value="Chromosome 19"/>
</dbReference>
<evidence type="ECO:0000259" key="2">
    <source>
        <dbReference type="Pfam" id="PF01370"/>
    </source>
</evidence>
<proteinExistence type="inferred from homology"/>
<dbReference type="EMBL" id="CP031052">
    <property type="protein sequence ID" value="QDZ25914.1"/>
    <property type="molecule type" value="Genomic_DNA"/>
</dbReference>
<dbReference type="AlphaFoldDB" id="A0A5B8N2L9"/>
<dbReference type="STRING" id="1764295.A0A5B8N2L9"/>
<keyword evidence="4" id="KW-1185">Reference proteome</keyword>
<dbReference type="PANTHER" id="PTHR42687:SF1">
    <property type="entry name" value="L-THREONINE 3-DEHYDROGENASE, MITOCHONDRIAL"/>
    <property type="match status" value="1"/>
</dbReference>
<sequence length="392" mass="44118">MSGAQTGYRWVQGLRQQYAKNLGSQEKDMVLVTGAFGQIGRDFMPILRQLFGEENVIASDVAKPTASKLNEERYDYDNLQTIELDVCDRGALKDAVKSFKVNRIVHLATMLSAVGEKLPMKAHDVNVQGSLNILECAREIKQNKAFSASGAGTAKEAPTVASVFAPSSIAVFGPSTPQDMTPDDVVCSPTTMYGISKLHLECLGNYYHERYGIDFRSLRFPGIISASAPGGGTTDYVMDMYSEALKYNQCTSFLSEDIELPFMHMEDCLRSAIELLVAPSESLTRRVYNVTAFSATPREVYESIRKFIPEIQVQYEPDYREEIALTWPNSVDDSYARRDWNWQHTYDLDDITKDILDALAAERMANMAKFRRKLQDRQRAQEKVQDQEKATS</sequence>
<dbReference type="InterPro" id="IPR001509">
    <property type="entry name" value="Epimerase_deHydtase"/>
</dbReference>
<evidence type="ECO:0000256" key="1">
    <source>
        <dbReference type="ARBA" id="ARBA00007637"/>
    </source>
</evidence>
<feature type="domain" description="NAD-dependent epimerase/dehydratase" evidence="2">
    <location>
        <begin position="30"/>
        <end position="290"/>
    </location>
</feature>
<reference evidence="3 4" key="1">
    <citation type="submission" date="2018-07" db="EMBL/GenBank/DDBJ databases">
        <title>The complete nuclear genome of the prasinophyte Chloropicon primus (CCMP1205).</title>
        <authorList>
            <person name="Pombert J.-F."/>
            <person name="Otis C."/>
            <person name="Turmel M."/>
            <person name="Lemieux C."/>
        </authorList>
    </citation>
    <scope>NUCLEOTIDE SEQUENCE [LARGE SCALE GENOMIC DNA]</scope>
    <source>
        <strain evidence="3 4">CCMP1205</strain>
    </source>
</reference>
<dbReference type="GO" id="GO:0006567">
    <property type="term" value="P:L-threonine catabolic process"/>
    <property type="evidence" value="ECO:0007669"/>
    <property type="project" value="TreeGrafter"/>
</dbReference>
<accession>A0A5B8N2L9</accession>
<protein>
    <submittedName>
        <fullName evidence="3">NAD-dependent epimerase/dehydratase</fullName>
    </submittedName>
</protein>
<evidence type="ECO:0000313" key="4">
    <source>
        <dbReference type="Proteomes" id="UP000316726"/>
    </source>
</evidence>
<dbReference type="OrthoDB" id="16464at2759"/>
<dbReference type="GO" id="GO:0008743">
    <property type="term" value="F:L-threonine 3-dehydrogenase activity"/>
    <property type="evidence" value="ECO:0007669"/>
    <property type="project" value="TreeGrafter"/>
</dbReference>
<dbReference type="SUPFAM" id="SSF51735">
    <property type="entry name" value="NAD(P)-binding Rossmann-fold domains"/>
    <property type="match status" value="1"/>
</dbReference>
<dbReference type="Gene3D" id="3.40.50.720">
    <property type="entry name" value="NAD(P)-binding Rossmann-like Domain"/>
    <property type="match status" value="1"/>
</dbReference>
<evidence type="ECO:0000313" key="3">
    <source>
        <dbReference type="EMBL" id="QDZ25914.1"/>
    </source>
</evidence>
<name>A0A5B8N2L9_9CHLO</name>
<gene>
    <name evidence="3" type="ORF">A3770_19p84320</name>
</gene>
<comment type="similarity">
    <text evidence="1">Belongs to the NAD(P)-dependent epimerase/dehydratase family.</text>
</comment>
<dbReference type="InterPro" id="IPR036291">
    <property type="entry name" value="NAD(P)-bd_dom_sf"/>
</dbReference>